<dbReference type="Gene3D" id="3.90.76.10">
    <property type="entry name" value="Dipeptide-binding Protein, Domain 1"/>
    <property type="match status" value="1"/>
</dbReference>
<evidence type="ECO:0000256" key="6">
    <source>
        <dbReference type="SAM" id="SignalP"/>
    </source>
</evidence>
<evidence type="ECO:0000256" key="3">
    <source>
        <dbReference type="ARBA" id="ARBA00022448"/>
    </source>
</evidence>
<dbReference type="CDD" id="cd08512">
    <property type="entry name" value="PBP2_NikA_DppA_OppA_like_7"/>
    <property type="match status" value="1"/>
</dbReference>
<dbReference type="PANTHER" id="PTHR30290:SF10">
    <property type="entry name" value="PERIPLASMIC OLIGOPEPTIDE-BINDING PROTEIN-RELATED"/>
    <property type="match status" value="1"/>
</dbReference>
<accession>A0A0M2PSU2</accession>
<evidence type="ECO:0000256" key="1">
    <source>
        <dbReference type="ARBA" id="ARBA00004196"/>
    </source>
</evidence>
<dbReference type="Proteomes" id="UP000034681">
    <property type="component" value="Unassembled WGS sequence"/>
</dbReference>
<keyword evidence="9" id="KW-1185">Reference proteome</keyword>
<evidence type="ECO:0000313" key="8">
    <source>
        <dbReference type="EMBL" id="KKI99194.1"/>
    </source>
</evidence>
<dbReference type="InterPro" id="IPR039424">
    <property type="entry name" value="SBP_5"/>
</dbReference>
<feature type="compositionally biased region" description="Low complexity" evidence="5">
    <location>
        <begin position="27"/>
        <end position="53"/>
    </location>
</feature>
<comment type="similarity">
    <text evidence="2">Belongs to the bacterial solute-binding protein 5 family.</text>
</comment>
<dbReference type="EMBL" id="AJTX02000006">
    <property type="protein sequence ID" value="KKI99194.1"/>
    <property type="molecule type" value="Genomic_DNA"/>
</dbReference>
<dbReference type="Gene3D" id="3.40.190.10">
    <property type="entry name" value="Periplasmic binding protein-like II"/>
    <property type="match status" value="1"/>
</dbReference>
<evidence type="ECO:0000313" key="9">
    <source>
        <dbReference type="Proteomes" id="UP000034681"/>
    </source>
</evidence>
<feature type="domain" description="Solute-binding protein family 5" evidence="7">
    <location>
        <begin position="108"/>
        <end position="480"/>
    </location>
</feature>
<comment type="caution">
    <text evidence="8">The sequence shown here is derived from an EMBL/GenBank/DDBJ whole genome shotgun (WGS) entry which is preliminary data.</text>
</comment>
<keyword evidence="4 6" id="KW-0732">Signal</keyword>
<proteinExistence type="inferred from homology"/>
<evidence type="ECO:0000259" key="7">
    <source>
        <dbReference type="Pfam" id="PF00496"/>
    </source>
</evidence>
<protein>
    <submittedName>
        <fullName evidence="8">ABC transporter substrate-binding protein</fullName>
    </submittedName>
</protein>
<dbReference type="GO" id="GO:0042597">
    <property type="term" value="C:periplasmic space"/>
    <property type="evidence" value="ECO:0007669"/>
    <property type="project" value="UniProtKB-ARBA"/>
</dbReference>
<dbReference type="AlphaFoldDB" id="A0A0M2PSU2"/>
<evidence type="ECO:0000256" key="2">
    <source>
        <dbReference type="ARBA" id="ARBA00005695"/>
    </source>
</evidence>
<keyword evidence="3" id="KW-0813">Transport</keyword>
<gene>
    <name evidence="8" type="ORF">PROH_15685</name>
</gene>
<comment type="subcellular location">
    <subcellularLocation>
        <location evidence="1">Cell envelope</location>
    </subcellularLocation>
</comment>
<dbReference type="PANTHER" id="PTHR30290">
    <property type="entry name" value="PERIPLASMIC BINDING COMPONENT OF ABC TRANSPORTER"/>
    <property type="match status" value="1"/>
</dbReference>
<sequence>MKRRQLIKNSLGLMTGLTLAQTLKACGGSSPDSSPPADSQAGSSGGSSTAPSTLTMVHGGGFPNSLDLHRVGTNRPAYGVSWVLYDRLMTFGKKQLPDGSVSYDYTILEPELAESWEIAADGLSATFKLRDAVFHDGKPVTAADVKWSFDRAVSIGGFPTFQMKAGALESPDQFEVVDEKTFKVKFLRPDKLTLIDLAVPIPIVINSELVKPHLTDDDPWGTEWLNNNDAGGGAYQLGEFKPNERLTLTRFEDWKSGPLPQIATVTLLNVPEAGNRRALLERGDIDINFTLSEKDEKELSESDQFNIVSTPIENCLYSMDIHSNPTLNGEENPLGNVKVRQAIAYALPYEAILATAFYGQAIPLSGGSTTPQSLDWPQPSPYKTDLDMAKKLLAESPYPDGFTTTIAFNMGTKEWAEPTVILIQEALAKIGIMAEIEKVPDANFRSVLVEKSRPMIMNDFGGWLNYPDYFFFYAYHGQDATFNGGSYKNPTMDGYIEAALASKPGDPVYEESVKSFIELAWQEVPRVPLVQPTLAVAMQPNIQGYQYWFHRQLDFRQLAKT</sequence>
<dbReference type="OrthoDB" id="9796817at2"/>
<dbReference type="STRING" id="317619.GCA_000332315_02303"/>
<organism evidence="8 9">
    <name type="scientific">Prochlorothrix hollandica PCC 9006 = CALU 1027</name>
    <dbReference type="NCBI Taxonomy" id="317619"/>
    <lineage>
        <taxon>Bacteria</taxon>
        <taxon>Bacillati</taxon>
        <taxon>Cyanobacteriota</taxon>
        <taxon>Cyanophyceae</taxon>
        <taxon>Prochlorotrichales</taxon>
        <taxon>Prochlorotrichaceae</taxon>
        <taxon>Prochlorothrix</taxon>
    </lineage>
</organism>
<feature type="signal peptide" evidence="6">
    <location>
        <begin position="1"/>
        <end position="20"/>
    </location>
</feature>
<dbReference type="Gene3D" id="3.10.105.10">
    <property type="entry name" value="Dipeptide-binding Protein, Domain 3"/>
    <property type="match status" value="1"/>
</dbReference>
<dbReference type="GO" id="GO:0015833">
    <property type="term" value="P:peptide transport"/>
    <property type="evidence" value="ECO:0007669"/>
    <property type="project" value="TreeGrafter"/>
</dbReference>
<evidence type="ECO:0000256" key="5">
    <source>
        <dbReference type="SAM" id="MobiDB-lite"/>
    </source>
</evidence>
<dbReference type="InterPro" id="IPR000914">
    <property type="entry name" value="SBP_5_dom"/>
</dbReference>
<feature type="chain" id="PRO_5005639480" evidence="6">
    <location>
        <begin position="21"/>
        <end position="561"/>
    </location>
</feature>
<dbReference type="GO" id="GO:1904680">
    <property type="term" value="F:peptide transmembrane transporter activity"/>
    <property type="evidence" value="ECO:0007669"/>
    <property type="project" value="TreeGrafter"/>
</dbReference>
<name>A0A0M2PSU2_PROHO</name>
<feature type="region of interest" description="Disordered" evidence="5">
    <location>
        <begin position="26"/>
        <end position="56"/>
    </location>
</feature>
<evidence type="ECO:0000256" key="4">
    <source>
        <dbReference type="ARBA" id="ARBA00022729"/>
    </source>
</evidence>
<dbReference type="PIRSF" id="PIRSF002741">
    <property type="entry name" value="MppA"/>
    <property type="match status" value="1"/>
</dbReference>
<dbReference type="RefSeq" id="WP_017712696.1">
    <property type="nucleotide sequence ID" value="NZ_KB235937.1"/>
</dbReference>
<reference evidence="8" key="1">
    <citation type="submission" date="2012-04" db="EMBL/GenBank/DDBJ databases">
        <authorList>
            <person name="Borisov I.G."/>
            <person name="Ivanikova N.V."/>
            <person name="Pinevich A.V."/>
        </authorList>
    </citation>
    <scope>NUCLEOTIDE SEQUENCE</scope>
    <source>
        <strain evidence="8">CALU 1027</strain>
    </source>
</reference>
<dbReference type="GO" id="GO:0043190">
    <property type="term" value="C:ATP-binding cassette (ABC) transporter complex"/>
    <property type="evidence" value="ECO:0007669"/>
    <property type="project" value="InterPro"/>
</dbReference>
<dbReference type="FunFam" id="3.90.76.10:FF:000007">
    <property type="entry name" value="Dipeptide ABC transporter periplasmic dipeptide-binding protein"/>
    <property type="match status" value="1"/>
</dbReference>
<dbReference type="eggNOG" id="COG0747">
    <property type="taxonomic scope" value="Bacteria"/>
</dbReference>
<dbReference type="GO" id="GO:0030313">
    <property type="term" value="C:cell envelope"/>
    <property type="evidence" value="ECO:0007669"/>
    <property type="project" value="UniProtKB-SubCell"/>
</dbReference>
<dbReference type="SUPFAM" id="SSF53850">
    <property type="entry name" value="Periplasmic binding protein-like II"/>
    <property type="match status" value="1"/>
</dbReference>
<dbReference type="Pfam" id="PF00496">
    <property type="entry name" value="SBP_bac_5"/>
    <property type="match status" value="1"/>
</dbReference>
<dbReference type="InterPro" id="IPR030678">
    <property type="entry name" value="Peptide/Ni-bd"/>
</dbReference>